<evidence type="ECO:0000313" key="7">
    <source>
        <dbReference type="Proteomes" id="UP001479436"/>
    </source>
</evidence>
<organism evidence="6 7">
    <name type="scientific">Basidiobolus ranarum</name>
    <dbReference type="NCBI Taxonomy" id="34480"/>
    <lineage>
        <taxon>Eukaryota</taxon>
        <taxon>Fungi</taxon>
        <taxon>Fungi incertae sedis</taxon>
        <taxon>Zoopagomycota</taxon>
        <taxon>Entomophthoromycotina</taxon>
        <taxon>Basidiobolomycetes</taxon>
        <taxon>Basidiobolales</taxon>
        <taxon>Basidiobolaceae</taxon>
        <taxon>Basidiobolus</taxon>
    </lineage>
</organism>
<reference evidence="6 7" key="1">
    <citation type="submission" date="2023-04" db="EMBL/GenBank/DDBJ databases">
        <title>Genome of Basidiobolus ranarum AG-B5.</title>
        <authorList>
            <person name="Stajich J.E."/>
            <person name="Carter-House D."/>
            <person name="Gryganskyi A."/>
        </authorList>
    </citation>
    <scope>NUCLEOTIDE SEQUENCE [LARGE SCALE GENOMIC DNA]</scope>
    <source>
        <strain evidence="6 7">AG-B5</strain>
    </source>
</reference>
<evidence type="ECO:0000256" key="4">
    <source>
        <dbReference type="ARBA" id="ARBA00022801"/>
    </source>
</evidence>
<dbReference type="PANTHER" id="PTHR24264">
    <property type="entry name" value="TRYPSIN-RELATED"/>
    <property type="match status" value="1"/>
</dbReference>
<dbReference type="Gene3D" id="2.40.10.10">
    <property type="entry name" value="Trypsin-like serine proteases"/>
    <property type="match status" value="1"/>
</dbReference>
<sequence length="112" mass="11864">MTPGRDTCGGDSGGPLFRSEDGVLKLVGLTSYGAFNPNDRLKCGGKGSVGVYTHVLSYMEYIEGVTGLSFNELTSSEFRHQAGYVVSALSTNSLAKSMVPLLVASAIFMFKV</sequence>
<dbReference type="InterPro" id="IPR033116">
    <property type="entry name" value="TRYPSIN_SER"/>
</dbReference>
<evidence type="ECO:0000313" key="6">
    <source>
        <dbReference type="EMBL" id="KAK9716896.1"/>
    </source>
</evidence>
<dbReference type="InterPro" id="IPR050127">
    <property type="entry name" value="Serine_Proteases_S1"/>
</dbReference>
<evidence type="ECO:0000256" key="2">
    <source>
        <dbReference type="ARBA" id="ARBA00022525"/>
    </source>
</evidence>
<comment type="subcellular location">
    <subcellularLocation>
        <location evidence="1">Secreted</location>
    </subcellularLocation>
</comment>
<dbReference type="SUPFAM" id="SSF50494">
    <property type="entry name" value="Trypsin-like serine proteases"/>
    <property type="match status" value="1"/>
</dbReference>
<dbReference type="PROSITE" id="PS00135">
    <property type="entry name" value="TRYPSIN_SER"/>
    <property type="match status" value="1"/>
</dbReference>
<evidence type="ECO:0000256" key="3">
    <source>
        <dbReference type="ARBA" id="ARBA00022670"/>
    </source>
</evidence>
<dbReference type="InterPro" id="IPR001254">
    <property type="entry name" value="Trypsin_dom"/>
</dbReference>
<keyword evidence="3" id="KW-0645">Protease</keyword>
<evidence type="ECO:0000256" key="1">
    <source>
        <dbReference type="ARBA" id="ARBA00004613"/>
    </source>
</evidence>
<proteinExistence type="predicted"/>
<keyword evidence="7" id="KW-1185">Reference proteome</keyword>
<protein>
    <recommendedName>
        <fullName evidence="5">Peptidase S1 domain-containing protein</fullName>
    </recommendedName>
</protein>
<gene>
    <name evidence="6" type="ORF">K7432_006593</name>
</gene>
<keyword evidence="2" id="KW-0964">Secreted</keyword>
<name>A0ABR2W1D0_9FUNG</name>
<feature type="domain" description="Peptidase S1" evidence="5">
    <location>
        <begin position="4"/>
        <end position="61"/>
    </location>
</feature>
<dbReference type="InterPro" id="IPR043504">
    <property type="entry name" value="Peptidase_S1_PA_chymotrypsin"/>
</dbReference>
<dbReference type="EMBL" id="JASJQH010007172">
    <property type="protein sequence ID" value="KAK9716896.1"/>
    <property type="molecule type" value="Genomic_DNA"/>
</dbReference>
<keyword evidence="4" id="KW-0378">Hydrolase</keyword>
<evidence type="ECO:0000259" key="5">
    <source>
        <dbReference type="Pfam" id="PF00089"/>
    </source>
</evidence>
<dbReference type="Proteomes" id="UP001479436">
    <property type="component" value="Unassembled WGS sequence"/>
</dbReference>
<comment type="caution">
    <text evidence="6">The sequence shown here is derived from an EMBL/GenBank/DDBJ whole genome shotgun (WGS) entry which is preliminary data.</text>
</comment>
<accession>A0ABR2W1D0</accession>
<dbReference type="PANTHER" id="PTHR24264:SF65">
    <property type="entry name" value="SRCR DOMAIN-CONTAINING PROTEIN"/>
    <property type="match status" value="1"/>
</dbReference>
<dbReference type="Pfam" id="PF00089">
    <property type="entry name" value="Trypsin"/>
    <property type="match status" value="1"/>
</dbReference>
<dbReference type="InterPro" id="IPR009003">
    <property type="entry name" value="Peptidase_S1_PA"/>
</dbReference>